<dbReference type="AlphaFoldDB" id="A0A5B7DWY3"/>
<sequence length="42" mass="4820">MPTVVMALLRCSWTIISLNCPPMKHHLSRLCSYMFSPLTSRP</sequence>
<evidence type="ECO:0000313" key="2">
    <source>
        <dbReference type="Proteomes" id="UP000324222"/>
    </source>
</evidence>
<evidence type="ECO:0000313" key="1">
    <source>
        <dbReference type="EMBL" id="MPC25815.1"/>
    </source>
</evidence>
<organism evidence="1 2">
    <name type="scientific">Portunus trituberculatus</name>
    <name type="common">Swimming crab</name>
    <name type="synonym">Neptunus trituberculatus</name>
    <dbReference type="NCBI Taxonomy" id="210409"/>
    <lineage>
        <taxon>Eukaryota</taxon>
        <taxon>Metazoa</taxon>
        <taxon>Ecdysozoa</taxon>
        <taxon>Arthropoda</taxon>
        <taxon>Crustacea</taxon>
        <taxon>Multicrustacea</taxon>
        <taxon>Malacostraca</taxon>
        <taxon>Eumalacostraca</taxon>
        <taxon>Eucarida</taxon>
        <taxon>Decapoda</taxon>
        <taxon>Pleocyemata</taxon>
        <taxon>Brachyura</taxon>
        <taxon>Eubrachyura</taxon>
        <taxon>Portunoidea</taxon>
        <taxon>Portunidae</taxon>
        <taxon>Portuninae</taxon>
        <taxon>Portunus</taxon>
    </lineage>
</organism>
<gene>
    <name evidence="1" type="ORF">E2C01_018938</name>
</gene>
<reference evidence="1 2" key="1">
    <citation type="submission" date="2019-05" db="EMBL/GenBank/DDBJ databases">
        <title>Another draft genome of Portunus trituberculatus and its Hox gene families provides insights of decapod evolution.</title>
        <authorList>
            <person name="Jeong J.-H."/>
            <person name="Song I."/>
            <person name="Kim S."/>
            <person name="Choi T."/>
            <person name="Kim D."/>
            <person name="Ryu S."/>
            <person name="Kim W."/>
        </authorList>
    </citation>
    <scope>NUCLEOTIDE SEQUENCE [LARGE SCALE GENOMIC DNA]</scope>
    <source>
        <tissue evidence="1">Muscle</tissue>
    </source>
</reference>
<dbReference type="Proteomes" id="UP000324222">
    <property type="component" value="Unassembled WGS sequence"/>
</dbReference>
<name>A0A5B7DWY3_PORTR</name>
<keyword evidence="2" id="KW-1185">Reference proteome</keyword>
<protein>
    <submittedName>
        <fullName evidence="1">Uncharacterized protein</fullName>
    </submittedName>
</protein>
<accession>A0A5B7DWY3</accession>
<comment type="caution">
    <text evidence="1">The sequence shown here is derived from an EMBL/GenBank/DDBJ whole genome shotgun (WGS) entry which is preliminary data.</text>
</comment>
<dbReference type="EMBL" id="VSRR010001514">
    <property type="protein sequence ID" value="MPC25815.1"/>
    <property type="molecule type" value="Genomic_DNA"/>
</dbReference>
<proteinExistence type="predicted"/>